<evidence type="ECO:0008006" key="5">
    <source>
        <dbReference type="Google" id="ProtNLM"/>
    </source>
</evidence>
<evidence type="ECO:0000313" key="4">
    <source>
        <dbReference type="Proteomes" id="UP000192596"/>
    </source>
</evidence>
<dbReference type="CDD" id="cd05233">
    <property type="entry name" value="SDR_c"/>
    <property type="match status" value="1"/>
</dbReference>
<dbReference type="OrthoDB" id="1933717at2759"/>
<dbReference type="EMBL" id="NAJO01000069">
    <property type="protein sequence ID" value="OQN96224.1"/>
    <property type="molecule type" value="Genomic_DNA"/>
</dbReference>
<name>A0A1V8SAI7_9PEZI</name>
<proteinExistence type="inferred from homology"/>
<accession>A0A1V8SAI7</accession>
<gene>
    <name evidence="3" type="ORF">B0A48_17786</name>
</gene>
<dbReference type="Gene3D" id="3.40.50.720">
    <property type="entry name" value="NAD(P)-binding Rossmann-like Domain"/>
    <property type="match status" value="1"/>
</dbReference>
<comment type="similarity">
    <text evidence="1">Belongs to the short-chain dehydrogenases/reductases (SDR) family.</text>
</comment>
<dbReference type="InterPro" id="IPR036291">
    <property type="entry name" value="NAD(P)-bd_dom_sf"/>
</dbReference>
<protein>
    <recommendedName>
        <fullName evidence="5">NAD(P)-binding protein</fullName>
    </recommendedName>
</protein>
<dbReference type="PANTHER" id="PTHR43115:SF4">
    <property type="entry name" value="DEHYDROGENASE_REDUCTASE SDR FAMILY MEMBER 11"/>
    <property type="match status" value="1"/>
</dbReference>
<dbReference type="Pfam" id="PF00106">
    <property type="entry name" value="adh_short"/>
    <property type="match status" value="1"/>
</dbReference>
<dbReference type="InterPro" id="IPR002347">
    <property type="entry name" value="SDR_fam"/>
</dbReference>
<dbReference type="SUPFAM" id="SSF51735">
    <property type="entry name" value="NAD(P)-binding Rossmann-fold domains"/>
    <property type="match status" value="1"/>
</dbReference>
<dbReference type="GO" id="GO:0016491">
    <property type="term" value="F:oxidoreductase activity"/>
    <property type="evidence" value="ECO:0007669"/>
    <property type="project" value="UniProtKB-KW"/>
</dbReference>
<evidence type="ECO:0000313" key="3">
    <source>
        <dbReference type="EMBL" id="OQN96224.1"/>
    </source>
</evidence>
<evidence type="ECO:0000256" key="2">
    <source>
        <dbReference type="ARBA" id="ARBA00023002"/>
    </source>
</evidence>
<comment type="caution">
    <text evidence="3">The sequence shown here is derived from an EMBL/GenBank/DDBJ whole genome shotgun (WGS) entry which is preliminary data.</text>
</comment>
<dbReference type="Proteomes" id="UP000192596">
    <property type="component" value="Unassembled WGS sequence"/>
</dbReference>
<keyword evidence="2" id="KW-0560">Oxidoreductase</keyword>
<evidence type="ECO:0000256" key="1">
    <source>
        <dbReference type="ARBA" id="ARBA00006484"/>
    </source>
</evidence>
<dbReference type="AlphaFoldDB" id="A0A1V8SAI7"/>
<sequence>MSSSPQWEFPGYTKLIHRSTYPAISSTNPSNSAAGKVVVVTGGGTAIGRGIAHSFTAAGARIVAIIGRRANILASTKAELEAASAGKTQIFTYAVDILDESALNAAFADIAKIAGSGIDICVANAGLAVNQHSLAGTVDAWWQGFEVNVKGSFITFRAFAATKAKDNPIFISVNTGAAHLGAFPNLSSYTASKMALAHLLPSLQVENPEIRTVAFHPGVIESDMNAGSGVVLSLDDVSLPADFALWLASDKAAWTKGKFLWAHWDVEELEGLRGEIEEKGELIMGLKGWPRQGEVEVRV</sequence>
<organism evidence="3 4">
    <name type="scientific">Cryoendolithus antarcticus</name>
    <dbReference type="NCBI Taxonomy" id="1507870"/>
    <lineage>
        <taxon>Eukaryota</taxon>
        <taxon>Fungi</taxon>
        <taxon>Dikarya</taxon>
        <taxon>Ascomycota</taxon>
        <taxon>Pezizomycotina</taxon>
        <taxon>Dothideomycetes</taxon>
        <taxon>Dothideomycetidae</taxon>
        <taxon>Cladosporiales</taxon>
        <taxon>Cladosporiaceae</taxon>
        <taxon>Cryoendolithus</taxon>
    </lineage>
</organism>
<dbReference type="PRINTS" id="PR00081">
    <property type="entry name" value="GDHRDH"/>
</dbReference>
<dbReference type="PANTHER" id="PTHR43115">
    <property type="entry name" value="DEHYDROGENASE/REDUCTASE SDR FAMILY MEMBER 11"/>
    <property type="match status" value="1"/>
</dbReference>
<dbReference type="InParanoid" id="A0A1V8SAI7"/>
<dbReference type="STRING" id="1507870.A0A1V8SAI7"/>
<reference evidence="4" key="1">
    <citation type="submission" date="2017-03" db="EMBL/GenBank/DDBJ databases">
        <title>Genomes of endolithic fungi from Antarctica.</title>
        <authorList>
            <person name="Coleine C."/>
            <person name="Masonjones S."/>
            <person name="Stajich J.E."/>
        </authorList>
    </citation>
    <scope>NUCLEOTIDE SEQUENCE [LARGE SCALE GENOMIC DNA]</scope>
    <source>
        <strain evidence="4">CCFEE 5527</strain>
    </source>
</reference>
<keyword evidence="4" id="KW-1185">Reference proteome</keyword>